<dbReference type="EMBL" id="NBSH01000001">
    <property type="protein sequence ID" value="ORX40826.1"/>
    <property type="molecule type" value="Genomic_DNA"/>
</dbReference>
<evidence type="ECO:0000313" key="3">
    <source>
        <dbReference type="Proteomes" id="UP000193218"/>
    </source>
</evidence>
<keyword evidence="3" id="KW-1185">Reference proteome</keyword>
<dbReference type="InParanoid" id="A0A1Y1UTT0"/>
<keyword evidence="1" id="KW-1133">Transmembrane helix</keyword>
<dbReference type="AlphaFoldDB" id="A0A1Y1UTT0"/>
<accession>A0A1Y1UTT0</accession>
<dbReference type="GeneID" id="33559517"/>
<dbReference type="Proteomes" id="UP000193218">
    <property type="component" value="Unassembled WGS sequence"/>
</dbReference>
<comment type="caution">
    <text evidence="2">The sequence shown here is derived from an EMBL/GenBank/DDBJ whole genome shotgun (WGS) entry which is preliminary data.</text>
</comment>
<feature type="transmembrane region" description="Helical" evidence="1">
    <location>
        <begin position="80"/>
        <end position="101"/>
    </location>
</feature>
<gene>
    <name evidence="2" type="ORF">BD324DRAFT_647732</name>
</gene>
<protein>
    <submittedName>
        <fullName evidence="2">Uncharacterized protein</fullName>
    </submittedName>
</protein>
<name>A0A1Y1UTT0_9TREE</name>
<evidence type="ECO:0000313" key="2">
    <source>
        <dbReference type="EMBL" id="ORX40826.1"/>
    </source>
</evidence>
<evidence type="ECO:0000256" key="1">
    <source>
        <dbReference type="SAM" id="Phobius"/>
    </source>
</evidence>
<organism evidence="2 3">
    <name type="scientific">Kockovaella imperatae</name>
    <dbReference type="NCBI Taxonomy" id="4999"/>
    <lineage>
        <taxon>Eukaryota</taxon>
        <taxon>Fungi</taxon>
        <taxon>Dikarya</taxon>
        <taxon>Basidiomycota</taxon>
        <taxon>Agaricomycotina</taxon>
        <taxon>Tremellomycetes</taxon>
        <taxon>Tremellales</taxon>
        <taxon>Cuniculitremaceae</taxon>
        <taxon>Kockovaella</taxon>
    </lineage>
</organism>
<keyword evidence="1" id="KW-0812">Transmembrane</keyword>
<sequence>MFGASPTLDPMTLQSMGRGGIGMGIQPQAYQQPLAQSTAYGGVGFGLSGMGPMGSTNSVGGGTGMGGIGMPMMGSPMGGMLAMPGMGIGSMGGMSGLAGGMPGMGMNPMAMRAMAMAGGGMGMGMRGALCNGLVSPWLRSRSHRFETIISHSLLDPSALPRRHRGCVRNNNNARRVRTPALRSAAFSAL</sequence>
<reference evidence="2 3" key="1">
    <citation type="submission" date="2017-03" db="EMBL/GenBank/DDBJ databases">
        <title>Widespread Adenine N6-methylation of Active Genes in Fungi.</title>
        <authorList>
            <consortium name="DOE Joint Genome Institute"/>
            <person name="Mondo S.J."/>
            <person name="Dannebaum R.O."/>
            <person name="Kuo R.C."/>
            <person name="Louie K.B."/>
            <person name="Bewick A.J."/>
            <person name="Labutti K."/>
            <person name="Haridas S."/>
            <person name="Kuo A."/>
            <person name="Salamov A."/>
            <person name="Ahrendt S.R."/>
            <person name="Lau R."/>
            <person name="Bowen B.P."/>
            <person name="Lipzen A."/>
            <person name="Sullivan W."/>
            <person name="Andreopoulos W.B."/>
            <person name="Clum A."/>
            <person name="Lindquist E."/>
            <person name="Daum C."/>
            <person name="Northen T.R."/>
            <person name="Ramamoorthy G."/>
            <person name="Schmitz R.J."/>
            <person name="Gryganskyi A."/>
            <person name="Culley D."/>
            <person name="Magnuson J."/>
            <person name="James T.Y."/>
            <person name="O'Malley M.A."/>
            <person name="Stajich J.E."/>
            <person name="Spatafora J.W."/>
            <person name="Visel A."/>
            <person name="Grigoriev I.V."/>
        </authorList>
    </citation>
    <scope>NUCLEOTIDE SEQUENCE [LARGE SCALE GENOMIC DNA]</scope>
    <source>
        <strain evidence="2 3">NRRL Y-17943</strain>
    </source>
</reference>
<dbReference type="RefSeq" id="XP_021874505.1">
    <property type="nucleotide sequence ID" value="XM_022017708.1"/>
</dbReference>
<keyword evidence="1" id="KW-0472">Membrane</keyword>
<proteinExistence type="predicted"/>